<gene>
    <name evidence="1" type="ORF">NDU88_007154</name>
</gene>
<organism evidence="1 2">
    <name type="scientific">Pleurodeles waltl</name>
    <name type="common">Iberian ribbed newt</name>
    <dbReference type="NCBI Taxonomy" id="8319"/>
    <lineage>
        <taxon>Eukaryota</taxon>
        <taxon>Metazoa</taxon>
        <taxon>Chordata</taxon>
        <taxon>Craniata</taxon>
        <taxon>Vertebrata</taxon>
        <taxon>Euteleostomi</taxon>
        <taxon>Amphibia</taxon>
        <taxon>Batrachia</taxon>
        <taxon>Caudata</taxon>
        <taxon>Salamandroidea</taxon>
        <taxon>Salamandridae</taxon>
        <taxon>Pleurodelinae</taxon>
        <taxon>Pleurodeles</taxon>
    </lineage>
</organism>
<keyword evidence="2" id="KW-1185">Reference proteome</keyword>
<evidence type="ECO:0000313" key="1">
    <source>
        <dbReference type="EMBL" id="KAJ1109796.1"/>
    </source>
</evidence>
<sequence length="120" mass="14010">MASERTRRKLTPVMAHILAVAYPELDRHLRASQKPQGGEYSGHYYNNWWLYSPSSSTLRLVFQVEHGIDEHGEDVQFWFHGDVVLLCDSDGESLVFCDVFPQRLLMALVRPWKSWRYPVS</sequence>
<dbReference type="EMBL" id="JANPWB010000013">
    <property type="protein sequence ID" value="KAJ1109796.1"/>
    <property type="molecule type" value="Genomic_DNA"/>
</dbReference>
<dbReference type="AlphaFoldDB" id="A0AAV7N2N1"/>
<comment type="caution">
    <text evidence="1">The sequence shown here is derived from an EMBL/GenBank/DDBJ whole genome shotgun (WGS) entry which is preliminary data.</text>
</comment>
<accession>A0AAV7N2N1</accession>
<name>A0AAV7N2N1_PLEWA</name>
<dbReference type="Proteomes" id="UP001066276">
    <property type="component" value="Chromosome 9"/>
</dbReference>
<reference evidence="1" key="1">
    <citation type="journal article" date="2022" name="bioRxiv">
        <title>Sequencing and chromosome-scale assembly of the giantPleurodeles waltlgenome.</title>
        <authorList>
            <person name="Brown T."/>
            <person name="Elewa A."/>
            <person name="Iarovenko S."/>
            <person name="Subramanian E."/>
            <person name="Araus A.J."/>
            <person name="Petzold A."/>
            <person name="Susuki M."/>
            <person name="Suzuki K.-i.T."/>
            <person name="Hayashi T."/>
            <person name="Toyoda A."/>
            <person name="Oliveira C."/>
            <person name="Osipova E."/>
            <person name="Leigh N.D."/>
            <person name="Simon A."/>
            <person name="Yun M.H."/>
        </authorList>
    </citation>
    <scope>NUCLEOTIDE SEQUENCE</scope>
    <source>
        <strain evidence="1">20211129_DDA</strain>
        <tissue evidence="1">Liver</tissue>
    </source>
</reference>
<protein>
    <submittedName>
        <fullName evidence="1">Uncharacterized protein</fullName>
    </submittedName>
</protein>
<evidence type="ECO:0000313" key="2">
    <source>
        <dbReference type="Proteomes" id="UP001066276"/>
    </source>
</evidence>
<proteinExistence type="predicted"/>